<accession>A0A0U5JW74</accession>
<feature type="transmembrane region" description="Helical" evidence="1">
    <location>
        <begin position="12"/>
        <end position="31"/>
    </location>
</feature>
<gene>
    <name evidence="2" type="ORF">LRLP16767_LRLP167_00032</name>
</gene>
<reference evidence="2" key="1">
    <citation type="submission" date="2015-10" db="EMBL/GenBank/DDBJ databases">
        <authorList>
            <person name="Gilbert D.G."/>
        </authorList>
    </citation>
    <scope>NUCLEOTIDE SEQUENCE</scope>
    <source>
        <strain evidence="2">Lp167-67</strain>
    </source>
</reference>
<organism evidence="2">
    <name type="scientific">Limosilactobacillus reuteri</name>
    <name type="common">Lactobacillus reuteri</name>
    <dbReference type="NCBI Taxonomy" id="1598"/>
    <lineage>
        <taxon>Bacteria</taxon>
        <taxon>Bacillati</taxon>
        <taxon>Bacillota</taxon>
        <taxon>Bacilli</taxon>
        <taxon>Lactobacillales</taxon>
        <taxon>Lactobacillaceae</taxon>
        <taxon>Limosilactobacillus</taxon>
    </lineage>
</organism>
<proteinExistence type="predicted"/>
<dbReference type="EMBL" id="LN887696">
    <property type="protein sequence ID" value="CUR41501.1"/>
    <property type="molecule type" value="Genomic_DNA"/>
</dbReference>
<evidence type="ECO:0000256" key="1">
    <source>
        <dbReference type="SAM" id="Phobius"/>
    </source>
</evidence>
<protein>
    <submittedName>
        <fullName evidence="2">Uncharacterized protein</fullName>
    </submittedName>
</protein>
<name>A0A0U5JW74_LIMRT</name>
<dbReference type="AlphaFoldDB" id="A0A0U5JW74"/>
<evidence type="ECO:0000313" key="2">
    <source>
        <dbReference type="EMBL" id="CUR41501.1"/>
    </source>
</evidence>
<keyword evidence="1" id="KW-0472">Membrane</keyword>
<dbReference type="RefSeq" id="WP_339111606.1">
    <property type="nucleotide sequence ID" value="NZ_LN887696.1"/>
</dbReference>
<feature type="transmembrane region" description="Helical" evidence="1">
    <location>
        <begin position="37"/>
        <end position="59"/>
    </location>
</feature>
<sequence length="120" mass="13982">MLNDKQKKIVHHRWVIFAIIIAVLITVLGLWPIVFYFGAGLLMLYLTLEGIGWLITWLSGEDLTNPNNRHATDEHHDDSVSDTLWDIEALHAMHHHDDSYAHYHDYLNDDDHNDDNNDLN</sequence>
<keyword evidence="1" id="KW-1133">Transmembrane helix</keyword>
<keyword evidence="1" id="KW-0812">Transmembrane</keyword>